<feature type="chain" id="PRO_5035310533" evidence="1">
    <location>
        <begin position="27"/>
        <end position="632"/>
    </location>
</feature>
<gene>
    <name evidence="2" type="ORF">CYY_001630</name>
</gene>
<name>A0A8J4PZI2_9MYCE</name>
<keyword evidence="1" id="KW-0732">Signal</keyword>
<accession>A0A8J4PZI2</accession>
<evidence type="ECO:0000256" key="1">
    <source>
        <dbReference type="SAM" id="SignalP"/>
    </source>
</evidence>
<protein>
    <submittedName>
        <fullName evidence="2">Uncharacterized protein</fullName>
    </submittedName>
</protein>
<proteinExistence type="predicted"/>
<keyword evidence="3" id="KW-1185">Reference proteome</keyword>
<comment type="caution">
    <text evidence="2">The sequence shown here is derived from an EMBL/GenBank/DDBJ whole genome shotgun (WGS) entry which is preliminary data.</text>
</comment>
<dbReference type="EMBL" id="AJWJ01000040">
    <property type="protein sequence ID" value="KAF2077063.1"/>
    <property type="molecule type" value="Genomic_DNA"/>
</dbReference>
<evidence type="ECO:0000313" key="2">
    <source>
        <dbReference type="EMBL" id="KAF2077063.1"/>
    </source>
</evidence>
<organism evidence="2 3">
    <name type="scientific">Polysphondylium violaceum</name>
    <dbReference type="NCBI Taxonomy" id="133409"/>
    <lineage>
        <taxon>Eukaryota</taxon>
        <taxon>Amoebozoa</taxon>
        <taxon>Evosea</taxon>
        <taxon>Eumycetozoa</taxon>
        <taxon>Dictyostelia</taxon>
        <taxon>Dictyosteliales</taxon>
        <taxon>Dictyosteliaceae</taxon>
        <taxon>Polysphondylium</taxon>
    </lineage>
</organism>
<reference evidence="2" key="1">
    <citation type="submission" date="2020-01" db="EMBL/GenBank/DDBJ databases">
        <title>Development of genomics and gene disruption for Polysphondylium violaceum indicates a role for the polyketide synthase stlB in stalk morphogenesis.</title>
        <authorList>
            <person name="Narita B."/>
            <person name="Kawabe Y."/>
            <person name="Kin K."/>
            <person name="Saito T."/>
            <person name="Gibbs R."/>
            <person name="Kuspa A."/>
            <person name="Muzny D."/>
            <person name="Queller D."/>
            <person name="Richards S."/>
            <person name="Strassman J."/>
            <person name="Sucgang R."/>
            <person name="Worley K."/>
            <person name="Schaap P."/>
        </authorList>
    </citation>
    <scope>NUCLEOTIDE SEQUENCE</scope>
    <source>
        <strain evidence="2">QSvi11</strain>
    </source>
</reference>
<feature type="signal peptide" evidence="1">
    <location>
        <begin position="1"/>
        <end position="26"/>
    </location>
</feature>
<evidence type="ECO:0000313" key="3">
    <source>
        <dbReference type="Proteomes" id="UP000695562"/>
    </source>
</evidence>
<dbReference type="Proteomes" id="UP000695562">
    <property type="component" value="Unassembled WGS sequence"/>
</dbReference>
<dbReference type="AlphaFoldDB" id="A0A8J4PZI2"/>
<sequence length="632" mass="72469">MKRVTLYNYGCGLLFLLCLMVLRTESVSCQRDIHITGESNKMVDWWLIIKVRGFSDYYLYMDSLLQEDKFKIGYFLRSSKSALGSTMFPYTGKNIDEGKKSYINYNNQMVVFDQKSPFKTRNKDNLEYYKEGAHEKGFIAFNRGTNEDDWKGFFLQHSLPKMMNYREEGKLRYLNEPIDFSGRFKEKLNNLYFTYYGWEKPFFGRNLMPYSPQGIQLLQKIGNIENVRESQVDSVDLNTQEGQKKVADRENTFLTSGGTLGFLNMNPFSLIYTTLVKPSQHLLCISIENKASFEDLIGQLALTSNKGIVSTLYREHQGKTKAFHDFRKHLYLSEDSQNPTVYATRAEGFHKKDIKVKFETRETKFYTAVNVAGPKNKKDIWKNLIEDTNTNQPSLAAGHKMSISTWVTKQKSAWWRTDTYKTQVLEHKLQTKSEIDQSVFTWQSNSNQEHSKIGFTEKSDHPNWNFCSSGGNLYAKEKASMKSSLIICFTSNNLNKALNGLRGDTYIADVGANEDGEDTDDKIDGQTKDLIEMSQTKAKNLIIAVKGLTSSVTQEIIPQAPILTSVAKQLGTKAITFNDVRIKATRQNFNILSFSTTGFNEAEKNKSLWELIKNLIPPFVKAHFTLFLKSPE</sequence>